<proteinExistence type="predicted"/>
<reference evidence="1" key="1">
    <citation type="submission" date="2014-05" db="EMBL/GenBank/DDBJ databases">
        <authorList>
            <person name="Chronopoulou M."/>
        </authorList>
    </citation>
    <scope>NUCLEOTIDE SEQUENCE</scope>
    <source>
        <tissue evidence="1">Whole organism</tissue>
    </source>
</reference>
<protein>
    <submittedName>
        <fullName evidence="1">Uncharacterized protein</fullName>
    </submittedName>
</protein>
<accession>A0A0K2TCL8</accession>
<organism evidence="1">
    <name type="scientific">Lepeophtheirus salmonis</name>
    <name type="common">Salmon louse</name>
    <name type="synonym">Caligus salmonis</name>
    <dbReference type="NCBI Taxonomy" id="72036"/>
    <lineage>
        <taxon>Eukaryota</taxon>
        <taxon>Metazoa</taxon>
        <taxon>Ecdysozoa</taxon>
        <taxon>Arthropoda</taxon>
        <taxon>Crustacea</taxon>
        <taxon>Multicrustacea</taxon>
        <taxon>Hexanauplia</taxon>
        <taxon>Copepoda</taxon>
        <taxon>Siphonostomatoida</taxon>
        <taxon>Caligidae</taxon>
        <taxon>Lepeophtheirus</taxon>
    </lineage>
</organism>
<dbReference type="AlphaFoldDB" id="A0A0K2TCL8"/>
<evidence type="ECO:0000313" key="1">
    <source>
        <dbReference type="EMBL" id="CDW23799.1"/>
    </source>
</evidence>
<dbReference type="EMBL" id="HACA01006438">
    <property type="protein sequence ID" value="CDW23799.1"/>
    <property type="molecule type" value="Transcribed_RNA"/>
</dbReference>
<name>A0A0K2TCL8_LEPSM</name>
<sequence>MNLFISKLLNEYIHIFYLFSTTQIWNWITKCCINY</sequence>